<dbReference type="OrthoDB" id="5430673at2759"/>
<feature type="region of interest" description="Disordered" evidence="1">
    <location>
        <begin position="119"/>
        <end position="158"/>
    </location>
</feature>
<accession>A0A9P6GRE8</accession>
<sequence length="271" mass="30324">MELNAYSVADVNSLSSIADASVVSINVYGVANAWREPGCKADWKVWQELNNLSGFAVNEFGVVVGDSQALIEYFEKHPDARKYRTKPLAYEDLHRRLFDGVIANGAGARDIDQLIAATVEGNSEEDSDEAETLGPRKRRAETSTAAERSRKKMTSADKLSKQVGNMAAEIGGLAEALLKDPQQEAIDYFMRTYSVLDYCLKMLIAERFESPFVAKLYLSLKPRSVQKTWVKNKVNEQLGVLRDEQLRLHAIGLTWEGDSKLKEKEQVAEFL</sequence>
<reference evidence="2" key="1">
    <citation type="journal article" date="2020" name="Mol. Plant Microbe Interact.">
        <title>Genome Sequence of the Biocontrol Agent Coniothyrium minitans strain Conio (IMI 134523).</title>
        <authorList>
            <person name="Patel D."/>
            <person name="Shittu T.A."/>
            <person name="Baroncelli R."/>
            <person name="Muthumeenakshi S."/>
            <person name="Osborne T.H."/>
            <person name="Janganan T.K."/>
            <person name="Sreenivasaprasad S."/>
        </authorList>
    </citation>
    <scope>NUCLEOTIDE SEQUENCE</scope>
    <source>
        <strain evidence="2">Conio</strain>
    </source>
</reference>
<dbReference type="EMBL" id="WJXW01000002">
    <property type="protein sequence ID" value="KAF9739770.1"/>
    <property type="molecule type" value="Genomic_DNA"/>
</dbReference>
<proteinExistence type="predicted"/>
<dbReference type="Proteomes" id="UP000756921">
    <property type="component" value="Unassembled WGS sequence"/>
</dbReference>
<evidence type="ECO:0000256" key="1">
    <source>
        <dbReference type="SAM" id="MobiDB-lite"/>
    </source>
</evidence>
<comment type="caution">
    <text evidence="2">The sequence shown here is derived from an EMBL/GenBank/DDBJ whole genome shotgun (WGS) entry which is preliminary data.</text>
</comment>
<keyword evidence="3" id="KW-1185">Reference proteome</keyword>
<feature type="compositionally biased region" description="Acidic residues" evidence="1">
    <location>
        <begin position="122"/>
        <end position="131"/>
    </location>
</feature>
<name>A0A9P6GRE8_9PLEO</name>
<organism evidence="2 3">
    <name type="scientific">Paraphaeosphaeria minitans</name>
    <dbReference type="NCBI Taxonomy" id="565426"/>
    <lineage>
        <taxon>Eukaryota</taxon>
        <taxon>Fungi</taxon>
        <taxon>Dikarya</taxon>
        <taxon>Ascomycota</taxon>
        <taxon>Pezizomycotina</taxon>
        <taxon>Dothideomycetes</taxon>
        <taxon>Pleosporomycetidae</taxon>
        <taxon>Pleosporales</taxon>
        <taxon>Massarineae</taxon>
        <taxon>Didymosphaeriaceae</taxon>
        <taxon>Paraphaeosphaeria</taxon>
    </lineage>
</organism>
<evidence type="ECO:0000313" key="3">
    <source>
        <dbReference type="Proteomes" id="UP000756921"/>
    </source>
</evidence>
<evidence type="ECO:0000313" key="2">
    <source>
        <dbReference type="EMBL" id="KAF9739770.1"/>
    </source>
</evidence>
<dbReference type="AlphaFoldDB" id="A0A9P6GRE8"/>
<gene>
    <name evidence="2" type="ORF">PMIN01_02404</name>
</gene>
<protein>
    <submittedName>
        <fullName evidence="2">Uncharacterized protein</fullName>
    </submittedName>
</protein>